<feature type="compositionally biased region" description="Low complexity" evidence="2">
    <location>
        <begin position="447"/>
        <end position="462"/>
    </location>
</feature>
<dbReference type="InterPro" id="IPR018200">
    <property type="entry name" value="USP_CS"/>
</dbReference>
<dbReference type="GeneID" id="122130435"/>
<dbReference type="KEGG" id="char:122130435"/>
<dbReference type="PROSITE" id="PS00973">
    <property type="entry name" value="USP_2"/>
    <property type="match status" value="1"/>
</dbReference>
<comment type="similarity">
    <text evidence="1">Belongs to the peptidase C19 family.</text>
</comment>
<feature type="domain" description="USP" evidence="3">
    <location>
        <begin position="196"/>
        <end position="543"/>
    </location>
</feature>
<keyword evidence="1" id="KW-0788">Thiol protease</keyword>
<evidence type="ECO:0000256" key="1">
    <source>
        <dbReference type="RuleBase" id="RU366025"/>
    </source>
</evidence>
<evidence type="ECO:0000256" key="2">
    <source>
        <dbReference type="SAM" id="MobiDB-lite"/>
    </source>
</evidence>
<dbReference type="PROSITE" id="PS00972">
    <property type="entry name" value="USP_1"/>
    <property type="match status" value="1"/>
</dbReference>
<accession>A0A8M1KFM8</accession>
<reference evidence="5" key="1">
    <citation type="submission" date="2025-08" db="UniProtKB">
        <authorList>
            <consortium name="RefSeq"/>
        </authorList>
    </citation>
    <scope>IDENTIFICATION</scope>
</reference>
<keyword evidence="1" id="KW-0645">Protease</keyword>
<dbReference type="InterPro" id="IPR028889">
    <property type="entry name" value="USP"/>
</dbReference>
<dbReference type="AlphaFoldDB" id="A0A8M1KFM8"/>
<evidence type="ECO:0000313" key="4">
    <source>
        <dbReference type="Proteomes" id="UP000515152"/>
    </source>
</evidence>
<dbReference type="GO" id="GO:0005634">
    <property type="term" value="C:nucleus"/>
    <property type="evidence" value="ECO:0007669"/>
    <property type="project" value="TreeGrafter"/>
</dbReference>
<dbReference type="GO" id="GO:0004843">
    <property type="term" value="F:cysteine-type deubiquitinase activity"/>
    <property type="evidence" value="ECO:0007669"/>
    <property type="project" value="UniProtKB-UniRule"/>
</dbReference>
<dbReference type="InterPro" id="IPR050164">
    <property type="entry name" value="Peptidase_C19"/>
</dbReference>
<dbReference type="OrthoDB" id="289038at2759"/>
<dbReference type="GO" id="GO:0005829">
    <property type="term" value="C:cytosol"/>
    <property type="evidence" value="ECO:0007669"/>
    <property type="project" value="TreeGrafter"/>
</dbReference>
<dbReference type="GO" id="GO:0016579">
    <property type="term" value="P:protein deubiquitination"/>
    <property type="evidence" value="ECO:0007669"/>
    <property type="project" value="InterPro"/>
</dbReference>
<evidence type="ECO:0000313" key="5">
    <source>
        <dbReference type="RefSeq" id="XP_042561103.1"/>
    </source>
</evidence>
<dbReference type="PANTHER" id="PTHR24006">
    <property type="entry name" value="UBIQUITIN CARBOXYL-TERMINAL HYDROLASE"/>
    <property type="match status" value="1"/>
</dbReference>
<keyword evidence="1" id="KW-0378">Hydrolase</keyword>
<gene>
    <name evidence="5" type="primary">LOC122130435</name>
</gene>
<proteinExistence type="inferred from homology"/>
<protein>
    <recommendedName>
        <fullName evidence="1">Ubiquitin carboxyl-terminal hydrolase</fullName>
        <ecNumber evidence="1">3.4.19.12</ecNumber>
    </recommendedName>
</protein>
<dbReference type="RefSeq" id="XP_042561103.1">
    <property type="nucleotide sequence ID" value="XM_042705169.1"/>
</dbReference>
<dbReference type="GO" id="GO:0000082">
    <property type="term" value="P:G1/S transition of mitotic cell cycle"/>
    <property type="evidence" value="ECO:0007669"/>
    <property type="project" value="TreeGrafter"/>
</dbReference>
<keyword evidence="4" id="KW-1185">Reference proteome</keyword>
<sequence>MSILFNQRKKVLAEQCLERRPRHWLRRLFRKNKTGDAGIPAILEPSPVSGDVPQISSTLATLESSTLVTPASPETPSPGAPQGEEVPSPDTPKGCDPLDQLMVQLVEESRSPSRGRKKRARSAPVALLIAPEAPKSRARTPPVALLIAPEAPKSRARVSPEAPKIRARTPPVTLLIALEAPERKPHVLPAQQLKCRGLPNLGQTCYINSTLQCLFALQPLCIQLLLQEETWRQEPSALLLSSFVGLWCLRKSTDRELKAAVLMELKDCIALRNQEFKGNSQNDAHEFLSECLLGLKDIGHTLQMGDVSYQCPVDTLLSFQLQHIRSCRSCGVESRREEISTYLSLQMVAQGTVQNSLELYFNESEVEYRCERCGGQVSSLRCSFYTLPQVLILHLKRFCPFTLTKSMAPLQLEAELQIKQRTEDIAGRCGESPQVPAPSAGSGRCPAATSTLGGASSSEASSITQELEAGTEREKEGGSSTYSLMSVLSHIGTNADWGHYTSDCAEEGGLWLSLNDEDVSPTTQEAVLRERASTAYMLFYTRK</sequence>
<feature type="region of interest" description="Disordered" evidence="2">
    <location>
        <begin position="428"/>
        <end position="479"/>
    </location>
</feature>
<organism evidence="4 5">
    <name type="scientific">Clupea harengus</name>
    <name type="common">Atlantic herring</name>
    <dbReference type="NCBI Taxonomy" id="7950"/>
    <lineage>
        <taxon>Eukaryota</taxon>
        <taxon>Metazoa</taxon>
        <taxon>Chordata</taxon>
        <taxon>Craniata</taxon>
        <taxon>Vertebrata</taxon>
        <taxon>Euteleostomi</taxon>
        <taxon>Actinopterygii</taxon>
        <taxon>Neopterygii</taxon>
        <taxon>Teleostei</taxon>
        <taxon>Clupei</taxon>
        <taxon>Clupeiformes</taxon>
        <taxon>Clupeoidei</taxon>
        <taxon>Clupeidae</taxon>
        <taxon>Clupea</taxon>
    </lineage>
</organism>
<dbReference type="PROSITE" id="PS50235">
    <property type="entry name" value="USP_3"/>
    <property type="match status" value="1"/>
</dbReference>
<keyword evidence="1" id="KW-0833">Ubl conjugation pathway</keyword>
<dbReference type="CDD" id="cd02257">
    <property type="entry name" value="Peptidase_C19"/>
    <property type="match status" value="1"/>
</dbReference>
<name>A0A8M1KFM8_CLUHA</name>
<dbReference type="EC" id="3.4.19.12" evidence="1"/>
<dbReference type="GO" id="GO:0006508">
    <property type="term" value="P:proteolysis"/>
    <property type="evidence" value="ECO:0007669"/>
    <property type="project" value="UniProtKB-KW"/>
</dbReference>
<evidence type="ECO:0000259" key="3">
    <source>
        <dbReference type="PROSITE" id="PS50235"/>
    </source>
</evidence>
<dbReference type="PANTHER" id="PTHR24006:SF915">
    <property type="entry name" value="UBIQUITIN CARBOXYL-TERMINAL HYDROLASE-RELATED"/>
    <property type="match status" value="1"/>
</dbReference>
<dbReference type="InterPro" id="IPR001394">
    <property type="entry name" value="Peptidase_C19_UCH"/>
</dbReference>
<comment type="catalytic activity">
    <reaction evidence="1">
        <text>Thiol-dependent hydrolysis of ester, thioester, amide, peptide and isopeptide bonds formed by the C-terminal Gly of ubiquitin (a 76-residue protein attached to proteins as an intracellular targeting signal).</text>
        <dbReference type="EC" id="3.4.19.12"/>
    </reaction>
</comment>
<feature type="region of interest" description="Disordered" evidence="2">
    <location>
        <begin position="65"/>
        <end position="97"/>
    </location>
</feature>
<dbReference type="Pfam" id="PF00443">
    <property type="entry name" value="UCH"/>
    <property type="match status" value="1"/>
</dbReference>
<dbReference type="Proteomes" id="UP000515152">
    <property type="component" value="Unplaced"/>
</dbReference>